<feature type="transmembrane region" description="Helical" evidence="5">
    <location>
        <begin position="83"/>
        <end position="104"/>
    </location>
</feature>
<feature type="transmembrane region" description="Helical" evidence="5">
    <location>
        <begin position="248"/>
        <end position="269"/>
    </location>
</feature>
<feature type="transmembrane region" description="Helical" evidence="5">
    <location>
        <begin position="56"/>
        <end position="76"/>
    </location>
</feature>
<evidence type="ECO:0000256" key="3">
    <source>
        <dbReference type="ARBA" id="ARBA00022989"/>
    </source>
</evidence>
<dbReference type="InterPro" id="IPR007568">
    <property type="entry name" value="RTA1"/>
</dbReference>
<evidence type="ECO:0000256" key="1">
    <source>
        <dbReference type="ARBA" id="ARBA00004141"/>
    </source>
</evidence>
<proteinExistence type="predicted"/>
<dbReference type="GO" id="GO:0000324">
    <property type="term" value="C:fungal-type vacuole"/>
    <property type="evidence" value="ECO:0007669"/>
    <property type="project" value="TreeGrafter"/>
</dbReference>
<feature type="transmembrane region" description="Helical" evidence="5">
    <location>
        <begin position="284"/>
        <end position="304"/>
    </location>
</feature>
<organism evidence="6 7">
    <name type="scientific">Amniculicola lignicola CBS 123094</name>
    <dbReference type="NCBI Taxonomy" id="1392246"/>
    <lineage>
        <taxon>Eukaryota</taxon>
        <taxon>Fungi</taxon>
        <taxon>Dikarya</taxon>
        <taxon>Ascomycota</taxon>
        <taxon>Pezizomycotina</taxon>
        <taxon>Dothideomycetes</taxon>
        <taxon>Pleosporomycetidae</taxon>
        <taxon>Pleosporales</taxon>
        <taxon>Amniculicolaceae</taxon>
        <taxon>Amniculicola</taxon>
    </lineage>
</organism>
<protein>
    <submittedName>
        <fullName evidence="6">RTA1-domain-containing protein</fullName>
    </submittedName>
</protein>
<dbReference type="OrthoDB" id="4521223at2759"/>
<reference evidence="6" key="1">
    <citation type="journal article" date="2020" name="Stud. Mycol.">
        <title>101 Dothideomycetes genomes: a test case for predicting lifestyles and emergence of pathogens.</title>
        <authorList>
            <person name="Haridas S."/>
            <person name="Albert R."/>
            <person name="Binder M."/>
            <person name="Bloem J."/>
            <person name="Labutti K."/>
            <person name="Salamov A."/>
            <person name="Andreopoulos B."/>
            <person name="Baker S."/>
            <person name="Barry K."/>
            <person name="Bills G."/>
            <person name="Bluhm B."/>
            <person name="Cannon C."/>
            <person name="Castanera R."/>
            <person name="Culley D."/>
            <person name="Daum C."/>
            <person name="Ezra D."/>
            <person name="Gonzalez J."/>
            <person name="Henrissat B."/>
            <person name="Kuo A."/>
            <person name="Liang C."/>
            <person name="Lipzen A."/>
            <person name="Lutzoni F."/>
            <person name="Magnuson J."/>
            <person name="Mondo S."/>
            <person name="Nolan M."/>
            <person name="Ohm R."/>
            <person name="Pangilinan J."/>
            <person name="Park H.-J."/>
            <person name="Ramirez L."/>
            <person name="Alfaro M."/>
            <person name="Sun H."/>
            <person name="Tritt A."/>
            <person name="Yoshinaga Y."/>
            <person name="Zwiers L.-H."/>
            <person name="Turgeon B."/>
            <person name="Goodwin S."/>
            <person name="Spatafora J."/>
            <person name="Crous P."/>
            <person name="Grigoriev I."/>
        </authorList>
    </citation>
    <scope>NUCLEOTIDE SEQUENCE</scope>
    <source>
        <strain evidence="6">CBS 123094</strain>
    </source>
</reference>
<gene>
    <name evidence="6" type="ORF">P154DRAFT_494667</name>
</gene>
<accession>A0A6A5WCR8</accession>
<dbReference type="Proteomes" id="UP000799779">
    <property type="component" value="Unassembled WGS sequence"/>
</dbReference>
<keyword evidence="7" id="KW-1185">Reference proteome</keyword>
<feature type="transmembrane region" description="Helical" evidence="5">
    <location>
        <begin position="159"/>
        <end position="182"/>
    </location>
</feature>
<dbReference type="GO" id="GO:0005886">
    <property type="term" value="C:plasma membrane"/>
    <property type="evidence" value="ECO:0007669"/>
    <property type="project" value="TreeGrafter"/>
</dbReference>
<keyword evidence="4 5" id="KW-0472">Membrane</keyword>
<evidence type="ECO:0000256" key="2">
    <source>
        <dbReference type="ARBA" id="ARBA00022692"/>
    </source>
</evidence>
<evidence type="ECO:0000313" key="6">
    <source>
        <dbReference type="EMBL" id="KAF1998928.1"/>
    </source>
</evidence>
<name>A0A6A5WCR8_9PLEO</name>
<sequence>MDFISLVTRGVDKYGIDPDNLNLTTTDPMIIGMQKKYCELGKCPFEWAMLDYRPTIAGNSIYIICFFALWIGQAWWGIRNKTWAYFTSMSLGILGEIIGYIGRVMLNQNPFLMNNFLVNLVPLTIAPAFFTAAIYLCLGRVITAIGFENSRLKPKLYTIIFVSFDVFSLILQAAGGAMAATAKTTKGSKNGAKIMVVGLISQIVSMVLFFAFWGDFVLRTRRAKMSGSLKRSQPPLYDTLRKGRQFKLFQWSLFVATVLIFIRCLYRVAELWDGFSSHLANDEATFMIFEGPLIILAVASMTVFHPGRIFGNLWVPAGKGVRSLALGKSASTMELTTGHGEHWKSNTNTAYTHV</sequence>
<evidence type="ECO:0000256" key="5">
    <source>
        <dbReference type="SAM" id="Phobius"/>
    </source>
</evidence>
<feature type="transmembrane region" description="Helical" evidence="5">
    <location>
        <begin position="116"/>
        <end position="138"/>
    </location>
</feature>
<evidence type="ECO:0000313" key="7">
    <source>
        <dbReference type="Proteomes" id="UP000799779"/>
    </source>
</evidence>
<keyword evidence="3 5" id="KW-1133">Transmembrane helix</keyword>
<evidence type="ECO:0000256" key="4">
    <source>
        <dbReference type="ARBA" id="ARBA00023136"/>
    </source>
</evidence>
<dbReference type="PANTHER" id="PTHR31465">
    <property type="entry name" value="PROTEIN RTA1-RELATED"/>
    <property type="match status" value="1"/>
</dbReference>
<dbReference type="Pfam" id="PF04479">
    <property type="entry name" value="RTA1"/>
    <property type="match status" value="1"/>
</dbReference>
<comment type="subcellular location">
    <subcellularLocation>
        <location evidence="1">Membrane</location>
        <topology evidence="1">Multi-pass membrane protein</topology>
    </subcellularLocation>
</comment>
<dbReference type="AlphaFoldDB" id="A0A6A5WCR8"/>
<dbReference type="PANTHER" id="PTHR31465:SF9">
    <property type="entry name" value="SPHINGOID LONG-CHAIN BASE TRANSPORTER RSB1"/>
    <property type="match status" value="1"/>
</dbReference>
<dbReference type="EMBL" id="ML977600">
    <property type="protein sequence ID" value="KAF1998928.1"/>
    <property type="molecule type" value="Genomic_DNA"/>
</dbReference>
<keyword evidence="2 5" id="KW-0812">Transmembrane</keyword>
<feature type="transmembrane region" description="Helical" evidence="5">
    <location>
        <begin position="194"/>
        <end position="218"/>
    </location>
</feature>